<organism evidence="1 2">
    <name type="scientific">Streptomyces violascens</name>
    <dbReference type="NCBI Taxonomy" id="67381"/>
    <lineage>
        <taxon>Bacteria</taxon>
        <taxon>Bacillati</taxon>
        <taxon>Actinomycetota</taxon>
        <taxon>Actinomycetes</taxon>
        <taxon>Kitasatosporales</taxon>
        <taxon>Streptomycetaceae</taxon>
        <taxon>Streptomyces</taxon>
    </lineage>
</organism>
<dbReference type="Proteomes" id="UP001050808">
    <property type="component" value="Unassembled WGS sequence"/>
</dbReference>
<evidence type="ECO:0000313" key="2">
    <source>
        <dbReference type="Proteomes" id="UP001050808"/>
    </source>
</evidence>
<evidence type="ECO:0000313" key="1">
    <source>
        <dbReference type="EMBL" id="GHI36334.1"/>
    </source>
</evidence>
<sequence>MVARILGSVRSTACPACDGTAGVSRWFDGYDEHELCAHCGISLASRQAGPDVRVLRERHERWLALWRRTA</sequence>
<dbReference type="EMBL" id="BNDY01000002">
    <property type="protein sequence ID" value="GHI36334.1"/>
    <property type="molecule type" value="Genomic_DNA"/>
</dbReference>
<keyword evidence="2" id="KW-1185">Reference proteome</keyword>
<reference evidence="1" key="1">
    <citation type="submission" date="2024-05" db="EMBL/GenBank/DDBJ databases">
        <title>Whole genome shotgun sequence of Streptomyces violascens NBRC 12920.</title>
        <authorList>
            <person name="Komaki H."/>
            <person name="Tamura T."/>
        </authorList>
    </citation>
    <scope>NUCLEOTIDE SEQUENCE</scope>
    <source>
        <strain evidence="1">NBRC 12920</strain>
    </source>
</reference>
<proteinExistence type="predicted"/>
<accession>A0ABQ3QGD5</accession>
<evidence type="ECO:0008006" key="3">
    <source>
        <dbReference type="Google" id="ProtNLM"/>
    </source>
</evidence>
<comment type="caution">
    <text evidence="1">The sequence shown here is derived from an EMBL/GenBank/DDBJ whole genome shotgun (WGS) entry which is preliminary data.</text>
</comment>
<name>A0ABQ3QGD5_9ACTN</name>
<gene>
    <name evidence="1" type="ORF">Sviol_07420</name>
</gene>
<protein>
    <recommendedName>
        <fullName evidence="3">GATA-type domain-containing protein</fullName>
    </recommendedName>
</protein>